<proteinExistence type="predicted"/>
<keyword evidence="2" id="KW-1133">Transmembrane helix</keyword>
<feature type="transmembrane region" description="Helical" evidence="2">
    <location>
        <begin position="46"/>
        <end position="68"/>
    </location>
</feature>
<evidence type="ECO:0000256" key="1">
    <source>
        <dbReference type="SAM" id="MobiDB-lite"/>
    </source>
</evidence>
<dbReference type="KEGG" id="dmm:dnm_014750"/>
<feature type="transmembrane region" description="Helical" evidence="2">
    <location>
        <begin position="20"/>
        <end position="39"/>
    </location>
</feature>
<sequence length="312" mass="34830">MKEIFELIEIIETFLNRPFSILLITGGLISLLIAVLFKLNDIENKIANITAVTIGAILVLTGAVMHFYPVAPLFTETQVTATDKTENSPQETDSEEDTSASVSLDETVTEPVDQVFLHYTLVTEFEFIWNDKESGTKQQVAFYKPLPPVGYKVLGHYVQSHYGEPSARVLAVKAASLFDNEGVLAYPTKYERIWRDVNGNSNLNGAIWRPIPPLGYRCLGDVATTGHLKPDRRDIVCVKDFLVTEGQIGELIWDNRGRDAIYDVRVYSVLPKDTVEGIVLNLFQGYGRKWYREPGTSSLPVLKMGCVAPGQK</sequence>
<dbReference type="AlphaFoldDB" id="A0A975BHT0"/>
<protein>
    <submittedName>
        <fullName evidence="3">VPS protein domain-containing protein</fullName>
    </submittedName>
</protein>
<gene>
    <name evidence="3" type="ORF">dnm_014750</name>
</gene>
<name>A0A975BHT0_9BACT</name>
<dbReference type="InterPro" id="IPR009291">
    <property type="entry name" value="Vps62"/>
</dbReference>
<dbReference type="Pfam" id="PF06101">
    <property type="entry name" value="Vps62"/>
    <property type="match status" value="1"/>
</dbReference>
<feature type="compositionally biased region" description="Polar residues" evidence="1">
    <location>
        <begin position="81"/>
        <end position="91"/>
    </location>
</feature>
<keyword evidence="2" id="KW-0812">Transmembrane</keyword>
<evidence type="ECO:0000313" key="4">
    <source>
        <dbReference type="Proteomes" id="UP000663722"/>
    </source>
</evidence>
<keyword evidence="4" id="KW-1185">Reference proteome</keyword>
<dbReference type="PANTHER" id="PTHR48219:SF2">
    <property type="entry name" value="VACUOLAR PROTEIN SORTING-ASSOCIATED PROTEIN 62"/>
    <property type="match status" value="1"/>
</dbReference>
<dbReference type="Proteomes" id="UP000663722">
    <property type="component" value="Chromosome"/>
</dbReference>
<accession>A0A975BHT0</accession>
<evidence type="ECO:0000256" key="2">
    <source>
        <dbReference type="SAM" id="Phobius"/>
    </source>
</evidence>
<dbReference type="PANTHER" id="PTHR48219">
    <property type="entry name" value="VACUOLAR PROTEIN SORTING-ASSOCIATED PROTEIN 62-RELATED"/>
    <property type="match status" value="1"/>
</dbReference>
<keyword evidence="2" id="KW-0472">Membrane</keyword>
<organism evidence="3 4">
    <name type="scientific">Desulfonema magnum</name>
    <dbReference type="NCBI Taxonomy" id="45655"/>
    <lineage>
        <taxon>Bacteria</taxon>
        <taxon>Pseudomonadati</taxon>
        <taxon>Thermodesulfobacteriota</taxon>
        <taxon>Desulfobacteria</taxon>
        <taxon>Desulfobacterales</taxon>
        <taxon>Desulfococcaceae</taxon>
        <taxon>Desulfonema</taxon>
    </lineage>
</organism>
<reference evidence="3" key="1">
    <citation type="journal article" date="2021" name="Microb. Physiol.">
        <title>Proteogenomic Insights into the Physiology of Marine, Sulfate-Reducing, Filamentous Desulfonema limicola and Desulfonema magnum.</title>
        <authorList>
            <person name="Schnaars V."/>
            <person name="Wohlbrand L."/>
            <person name="Scheve S."/>
            <person name="Hinrichs C."/>
            <person name="Reinhardt R."/>
            <person name="Rabus R."/>
        </authorList>
    </citation>
    <scope>NUCLEOTIDE SEQUENCE</scope>
    <source>
        <strain evidence="3">4be13</strain>
    </source>
</reference>
<evidence type="ECO:0000313" key="3">
    <source>
        <dbReference type="EMBL" id="QTA85464.1"/>
    </source>
</evidence>
<dbReference type="RefSeq" id="WP_207681520.1">
    <property type="nucleotide sequence ID" value="NZ_CP061800.1"/>
</dbReference>
<dbReference type="EMBL" id="CP061800">
    <property type="protein sequence ID" value="QTA85464.1"/>
    <property type="molecule type" value="Genomic_DNA"/>
</dbReference>
<feature type="region of interest" description="Disordered" evidence="1">
    <location>
        <begin position="81"/>
        <end position="104"/>
    </location>
</feature>